<keyword evidence="2" id="KW-1185">Reference proteome</keyword>
<name>A0A395LGG9_9SPHN</name>
<comment type="caution">
    <text evidence="1">The sequence shown here is derived from an EMBL/GenBank/DDBJ whole genome shotgun (WGS) entry which is preliminary data.</text>
</comment>
<accession>A0A395LGG9</accession>
<dbReference type="EMBL" id="QRBB01000002">
    <property type="protein sequence ID" value="RDS75872.1"/>
    <property type="molecule type" value="Genomic_DNA"/>
</dbReference>
<organism evidence="1 2">
    <name type="scientific">Alteriqipengyuania lutimaris</name>
    <dbReference type="NCBI Taxonomy" id="1538146"/>
    <lineage>
        <taxon>Bacteria</taxon>
        <taxon>Pseudomonadati</taxon>
        <taxon>Pseudomonadota</taxon>
        <taxon>Alphaproteobacteria</taxon>
        <taxon>Sphingomonadales</taxon>
        <taxon>Erythrobacteraceae</taxon>
        <taxon>Alteriqipengyuania</taxon>
    </lineage>
</organism>
<reference evidence="1 2" key="1">
    <citation type="submission" date="2018-07" db="EMBL/GenBank/DDBJ databases">
        <title>Erythrobacter nanhaiensis sp. nov., a novel member of the genus Erythrobacter isolated from the South China Sea.</title>
        <authorList>
            <person name="Chen X."/>
            <person name="Liu J."/>
        </authorList>
    </citation>
    <scope>NUCLEOTIDE SEQUENCE [LARGE SCALE GENOMIC DNA]</scope>
    <source>
        <strain evidence="1 2">S-5</strain>
    </source>
</reference>
<proteinExistence type="predicted"/>
<dbReference type="Proteomes" id="UP000254101">
    <property type="component" value="Unassembled WGS sequence"/>
</dbReference>
<evidence type="ECO:0000313" key="2">
    <source>
        <dbReference type="Proteomes" id="UP000254101"/>
    </source>
</evidence>
<protein>
    <submittedName>
        <fullName evidence="1">Uncharacterized protein</fullName>
    </submittedName>
</protein>
<evidence type="ECO:0000313" key="1">
    <source>
        <dbReference type="EMBL" id="RDS75872.1"/>
    </source>
</evidence>
<sequence>MAAARDCAEATTGGAIDTQALEAQGWSAAKIRAEGETIETPLRIFGKAGDSPMMLISPLTDGSPEGCVLTGSLQRLADFEAISAAFENAFEATGKKADDRYFRIGKDIAILSPTGSRTEPSFRVAVLELGDSE</sequence>
<gene>
    <name evidence="1" type="ORF">DL238_14430</name>
</gene>
<dbReference type="AlphaFoldDB" id="A0A395LGG9"/>